<dbReference type="InterPro" id="IPR029030">
    <property type="entry name" value="Caspase-like_dom_sf"/>
</dbReference>
<comment type="caution">
    <text evidence="10">The sequence shown here is derived from an EMBL/GenBank/DDBJ whole genome shotgun (WGS) entry which is preliminary data.</text>
</comment>
<keyword evidence="3" id="KW-0053">Apoptosis</keyword>
<gene>
    <name evidence="10" type="ORF">LOD99_10595</name>
</gene>
<evidence type="ECO:0000313" key="10">
    <source>
        <dbReference type="EMBL" id="KAI6659841.1"/>
    </source>
</evidence>
<organism evidence="10 11">
    <name type="scientific">Oopsacas minuta</name>
    <dbReference type="NCBI Taxonomy" id="111878"/>
    <lineage>
        <taxon>Eukaryota</taxon>
        <taxon>Metazoa</taxon>
        <taxon>Porifera</taxon>
        <taxon>Hexactinellida</taxon>
        <taxon>Hexasterophora</taxon>
        <taxon>Lyssacinosida</taxon>
        <taxon>Leucopsacidae</taxon>
        <taxon>Oopsacas</taxon>
    </lineage>
</organism>
<evidence type="ECO:0000256" key="5">
    <source>
        <dbReference type="ARBA" id="ARBA00022807"/>
    </source>
</evidence>
<keyword evidence="6" id="KW-0865">Zymogen</keyword>
<sequence length="240" mass="27279">MDKRPHGVCAIFNNTNFTTENLGKRKGSEIDRDRLTTMFQHLQYKVEVYNDLTADQTLWRMNEISQRNHKDFDSFICCILTHGTDNDALYGSDGKDVSLRKVMSFFYGKNAKTLFGKPKIFFIQACRGDLEDLGFTSSSIAADSEGDDMVHFDSSDLPDTADFLIAFPTSSGFVSFRSHNEGTWYIKALCDQLTSCHNQYDLMTILTMVNGKVAARRTSEGYKQMPAPVTHLRKLVYIRT</sequence>
<dbReference type="InterPro" id="IPR002138">
    <property type="entry name" value="Pept_C14_p10"/>
</dbReference>
<keyword evidence="5" id="KW-0788">Thiol protease</keyword>
<dbReference type="CDD" id="cd00032">
    <property type="entry name" value="CASc"/>
    <property type="match status" value="1"/>
</dbReference>
<dbReference type="Gene3D" id="3.40.50.1460">
    <property type="match status" value="1"/>
</dbReference>
<dbReference type="SUPFAM" id="SSF52129">
    <property type="entry name" value="Caspase-like"/>
    <property type="match status" value="1"/>
</dbReference>
<dbReference type="PROSITE" id="PS50208">
    <property type="entry name" value="CASPASE_P20"/>
    <property type="match status" value="1"/>
</dbReference>
<dbReference type="PROSITE" id="PS01122">
    <property type="entry name" value="CASPASE_CYS"/>
    <property type="match status" value="1"/>
</dbReference>
<evidence type="ECO:0000256" key="4">
    <source>
        <dbReference type="ARBA" id="ARBA00022801"/>
    </source>
</evidence>
<comment type="similarity">
    <text evidence="1 7">Belongs to the peptidase C14A family.</text>
</comment>
<dbReference type="GO" id="GO:0043067">
    <property type="term" value="P:regulation of programmed cell death"/>
    <property type="evidence" value="ECO:0007669"/>
    <property type="project" value="UniProtKB-ARBA"/>
</dbReference>
<dbReference type="Proteomes" id="UP001165289">
    <property type="component" value="Unassembled WGS sequence"/>
</dbReference>
<feature type="domain" description="Caspase family p20" evidence="9">
    <location>
        <begin position="5"/>
        <end position="130"/>
    </location>
</feature>
<dbReference type="GO" id="GO:0006508">
    <property type="term" value="P:proteolysis"/>
    <property type="evidence" value="ECO:0007669"/>
    <property type="project" value="UniProtKB-KW"/>
</dbReference>
<dbReference type="AlphaFoldDB" id="A0AAV7KEJ4"/>
<evidence type="ECO:0000259" key="8">
    <source>
        <dbReference type="PROSITE" id="PS50207"/>
    </source>
</evidence>
<dbReference type="SMART" id="SM00115">
    <property type="entry name" value="CASc"/>
    <property type="match status" value="1"/>
</dbReference>
<evidence type="ECO:0000256" key="1">
    <source>
        <dbReference type="ARBA" id="ARBA00010134"/>
    </source>
</evidence>
<dbReference type="EMBL" id="JAKMXF010000045">
    <property type="protein sequence ID" value="KAI6659841.1"/>
    <property type="molecule type" value="Genomic_DNA"/>
</dbReference>
<protein>
    <submittedName>
        <fullName evidence="10">Uncharacterized protein</fullName>
    </submittedName>
</protein>
<feature type="domain" description="Caspase family p10" evidence="8">
    <location>
        <begin position="153"/>
        <end position="240"/>
    </location>
</feature>
<dbReference type="PROSITE" id="PS01121">
    <property type="entry name" value="CASPASE_HIS"/>
    <property type="match status" value="1"/>
</dbReference>
<dbReference type="PANTHER" id="PTHR48169">
    <property type="entry name" value="DED DOMAIN-CONTAINING PROTEIN"/>
    <property type="match status" value="1"/>
</dbReference>
<dbReference type="InterPro" id="IPR015917">
    <property type="entry name" value="Pept_C14A"/>
</dbReference>
<dbReference type="InterPro" id="IPR001309">
    <property type="entry name" value="Pept_C14_p20"/>
</dbReference>
<dbReference type="PANTHER" id="PTHR48169:SF7">
    <property type="entry name" value="CASPASE 10"/>
    <property type="match status" value="1"/>
</dbReference>
<evidence type="ECO:0000259" key="9">
    <source>
        <dbReference type="PROSITE" id="PS50208"/>
    </source>
</evidence>
<dbReference type="GO" id="GO:0051604">
    <property type="term" value="P:protein maturation"/>
    <property type="evidence" value="ECO:0007669"/>
    <property type="project" value="UniProtKB-ARBA"/>
</dbReference>
<dbReference type="InterPro" id="IPR033139">
    <property type="entry name" value="Caspase_cys_AS"/>
</dbReference>
<evidence type="ECO:0000256" key="2">
    <source>
        <dbReference type="ARBA" id="ARBA00022670"/>
    </source>
</evidence>
<keyword evidence="4" id="KW-0378">Hydrolase</keyword>
<dbReference type="GO" id="GO:0004197">
    <property type="term" value="F:cysteine-type endopeptidase activity"/>
    <property type="evidence" value="ECO:0007669"/>
    <property type="project" value="InterPro"/>
</dbReference>
<keyword evidence="11" id="KW-1185">Reference proteome</keyword>
<dbReference type="InterPro" id="IPR016129">
    <property type="entry name" value="Caspase_his_AS"/>
</dbReference>
<dbReference type="Pfam" id="PF00656">
    <property type="entry name" value="Peptidase_C14"/>
    <property type="match status" value="1"/>
</dbReference>
<dbReference type="GO" id="GO:0005737">
    <property type="term" value="C:cytoplasm"/>
    <property type="evidence" value="ECO:0007669"/>
    <property type="project" value="UniProtKB-ARBA"/>
</dbReference>
<dbReference type="GO" id="GO:0006915">
    <property type="term" value="P:apoptotic process"/>
    <property type="evidence" value="ECO:0007669"/>
    <property type="project" value="UniProtKB-KW"/>
</dbReference>
<accession>A0AAV7KEJ4</accession>
<evidence type="ECO:0000256" key="7">
    <source>
        <dbReference type="RuleBase" id="RU003971"/>
    </source>
</evidence>
<dbReference type="PROSITE" id="PS50207">
    <property type="entry name" value="CASPASE_P10"/>
    <property type="match status" value="1"/>
</dbReference>
<reference evidence="10 11" key="1">
    <citation type="journal article" date="2023" name="BMC Biol.">
        <title>The compact genome of the sponge Oopsacas minuta (Hexactinellida) is lacking key metazoan core genes.</title>
        <authorList>
            <person name="Santini S."/>
            <person name="Schenkelaars Q."/>
            <person name="Jourda C."/>
            <person name="Duchesne M."/>
            <person name="Belahbib H."/>
            <person name="Rocher C."/>
            <person name="Selva M."/>
            <person name="Riesgo A."/>
            <person name="Vervoort M."/>
            <person name="Leys S.P."/>
            <person name="Kodjabachian L."/>
            <person name="Le Bivic A."/>
            <person name="Borchiellini C."/>
            <person name="Claverie J.M."/>
            <person name="Renard E."/>
        </authorList>
    </citation>
    <scope>NUCLEOTIDE SEQUENCE [LARGE SCALE GENOMIC DNA]</scope>
    <source>
        <strain evidence="10">SPO-2</strain>
    </source>
</reference>
<dbReference type="PRINTS" id="PR00376">
    <property type="entry name" value="IL1BCENZYME"/>
</dbReference>
<evidence type="ECO:0000256" key="3">
    <source>
        <dbReference type="ARBA" id="ARBA00022703"/>
    </source>
</evidence>
<keyword evidence="2" id="KW-0645">Protease</keyword>
<evidence type="ECO:0000313" key="11">
    <source>
        <dbReference type="Proteomes" id="UP001165289"/>
    </source>
</evidence>
<dbReference type="InterPro" id="IPR011600">
    <property type="entry name" value="Pept_C14_caspase"/>
</dbReference>
<proteinExistence type="inferred from homology"/>
<evidence type="ECO:0000256" key="6">
    <source>
        <dbReference type="ARBA" id="ARBA00023145"/>
    </source>
</evidence>
<name>A0AAV7KEJ4_9METZ</name>